<dbReference type="SUPFAM" id="SSF53098">
    <property type="entry name" value="Ribonuclease H-like"/>
    <property type="match status" value="1"/>
</dbReference>
<dbReference type="InterPro" id="IPR001584">
    <property type="entry name" value="Integrase_cat-core"/>
</dbReference>
<dbReference type="OrthoDB" id="6118683at2759"/>
<dbReference type="Gene3D" id="3.30.420.10">
    <property type="entry name" value="Ribonuclease H-like superfamily/Ribonuclease H"/>
    <property type="match status" value="1"/>
</dbReference>
<dbReference type="EMBL" id="MRZV01002352">
    <property type="protein sequence ID" value="PIK33923.1"/>
    <property type="molecule type" value="Genomic_DNA"/>
</dbReference>
<proteinExistence type="predicted"/>
<dbReference type="FunFam" id="3.10.20.370:FF:000001">
    <property type="entry name" value="Retrovirus-related Pol polyprotein from transposon 17.6-like protein"/>
    <property type="match status" value="1"/>
</dbReference>
<dbReference type="Gene3D" id="2.40.70.10">
    <property type="entry name" value="Acid Proteases"/>
    <property type="match status" value="1"/>
</dbReference>
<dbReference type="FunFam" id="1.10.340.70:FF:000003">
    <property type="entry name" value="Protein CBG25708"/>
    <property type="match status" value="1"/>
</dbReference>
<dbReference type="InterPro" id="IPR041577">
    <property type="entry name" value="RT_RNaseH_2"/>
</dbReference>
<dbReference type="Gene3D" id="3.10.20.370">
    <property type="match status" value="1"/>
</dbReference>
<dbReference type="SUPFAM" id="SSF56672">
    <property type="entry name" value="DNA/RNA polymerases"/>
    <property type="match status" value="1"/>
</dbReference>
<protein>
    <recommendedName>
        <fullName evidence="2">Integrase catalytic domain-containing protein</fullName>
    </recommendedName>
</protein>
<sequence length="1050" mass="119435">MEHFQPPKPLSFEGNIAENWRKWRQRFELYMTATETDKKDENLQCSVLLHLIGEDALEYLTDLRSKANTCEFGTLHDSLIKDRIVCGIQSEPLHERMLRDAKLNLTSAVDMCRAVETSKMHLKTMNSSEHMVMVDKVNTSYGGARRKQFSYNKQRQGQGQSRKTGLNSTNRQHIGSNPNSNIKSCSSCGLDHRREIPASNDETDIFIGALNNHNVATSEQWNVTLKLENKPVTLKVDTGAEANVIPKSLFTRITRHHKVTVTPSKVSLKAYNGQKIPVDGKCTLNCQYKDKNTKLEFIIADVNAQPLLGATTSESLGLIQRIASVEKEHDVSYESLLLDTQEIFTGLGCIPGVHTMEVEGDAKPVIHAPRKIPIALRDKVKQELDRMVSIDVISMVDYPTSWVNSMVVVQKPNGTLRICLDPRDLNQKVTLPTEITAQLSGAKFFSILDASSGFWQVRLDEPSADLCTLNSPFGRYKFKRLPFGLNSAPEVFHRLVHEIFEGLQGVTTYIDDILVWGSSKQEHDLRLIEVLNRAKDRKLTLNKAKCQFGLSKIKYLGHVLTAEGVQIDDGKIEAVVNMPKPQCKKDVERFLGMVTYIAKFIPNLSTVAAPLRQLLCKDVMWHWLENHENAFIQLKKLVTTTPILRYYDVSKPVTLSVDASQSGLGAVLLQDDKPVAYASQALTETQKAYAQIEKEMLAVVHGCERFHQYVYGKQVEIESDHKPLESIVRKPLALVPPRLQRFLLRLQKYDVVIKYRPGKELLIADTLSRAYLNQTGDDKLCEETEAFVHMLTANLPMTDQKLLEFQNATKEVVCLQNLLKLVQSGWPENRSEVIANVRSYWEYQGELHYADGLLFRGERLIVPQSLRKQMLSKIHEGHLGVIKCKSRARETLFWPGMSAQIEDVISKCDICQTYQNSNQKEPLKSHKLPLRPWQKVGMDLFHFHTHEYLLIVDYFSRYVEVCMLKHSTTSSSVIVHIKSVFARHGVPDEVMSDNGPKFHCKEFTEFAKQWGFMPFDSSHSRTAWPKDRYKQSRGCSRKLWPKGGILTIVF</sequence>
<dbReference type="InterPro" id="IPR021109">
    <property type="entry name" value="Peptidase_aspartic_dom_sf"/>
</dbReference>
<organism evidence="3 4">
    <name type="scientific">Stichopus japonicus</name>
    <name type="common">Sea cucumber</name>
    <dbReference type="NCBI Taxonomy" id="307972"/>
    <lineage>
        <taxon>Eukaryota</taxon>
        <taxon>Metazoa</taxon>
        <taxon>Echinodermata</taxon>
        <taxon>Eleutherozoa</taxon>
        <taxon>Echinozoa</taxon>
        <taxon>Holothuroidea</taxon>
        <taxon>Aspidochirotacea</taxon>
        <taxon>Aspidochirotida</taxon>
        <taxon>Stichopodidae</taxon>
        <taxon>Apostichopus</taxon>
    </lineage>
</organism>
<feature type="domain" description="Integrase catalytic" evidence="2">
    <location>
        <begin position="928"/>
        <end position="1013"/>
    </location>
</feature>
<dbReference type="Pfam" id="PF17919">
    <property type="entry name" value="RT_RNaseH_2"/>
    <property type="match status" value="1"/>
</dbReference>
<dbReference type="PROSITE" id="PS50994">
    <property type="entry name" value="INTEGRASE"/>
    <property type="match status" value="1"/>
</dbReference>
<dbReference type="Pfam" id="PF17921">
    <property type="entry name" value="Integrase_H2C2"/>
    <property type="match status" value="1"/>
</dbReference>
<gene>
    <name evidence="3" type="ORF">BSL78_29258</name>
</gene>
<dbReference type="InterPro" id="IPR043502">
    <property type="entry name" value="DNA/RNA_pol_sf"/>
</dbReference>
<dbReference type="Pfam" id="PF00665">
    <property type="entry name" value="rve"/>
    <property type="match status" value="1"/>
</dbReference>
<dbReference type="CDD" id="cd05481">
    <property type="entry name" value="retropepsin_like_LTR_1"/>
    <property type="match status" value="1"/>
</dbReference>
<evidence type="ECO:0000259" key="2">
    <source>
        <dbReference type="PROSITE" id="PS50994"/>
    </source>
</evidence>
<dbReference type="SUPFAM" id="SSF50630">
    <property type="entry name" value="Acid proteases"/>
    <property type="match status" value="1"/>
</dbReference>
<dbReference type="InterPro" id="IPR012337">
    <property type="entry name" value="RNaseH-like_sf"/>
</dbReference>
<dbReference type="CDD" id="cd01647">
    <property type="entry name" value="RT_LTR"/>
    <property type="match status" value="1"/>
</dbReference>
<dbReference type="InterPro" id="IPR036397">
    <property type="entry name" value="RNaseH_sf"/>
</dbReference>
<dbReference type="InterPro" id="IPR041588">
    <property type="entry name" value="Integrase_H2C2"/>
</dbReference>
<dbReference type="Gene3D" id="1.10.340.70">
    <property type="match status" value="1"/>
</dbReference>
<dbReference type="InterPro" id="IPR050951">
    <property type="entry name" value="Retrovirus_Pol_polyprotein"/>
</dbReference>
<dbReference type="CDD" id="cd09274">
    <property type="entry name" value="RNase_HI_RT_Ty3"/>
    <property type="match status" value="1"/>
</dbReference>
<comment type="caution">
    <text evidence="3">The sequence shown here is derived from an EMBL/GenBank/DDBJ whole genome shotgun (WGS) entry which is preliminary data.</text>
</comment>
<evidence type="ECO:0000313" key="4">
    <source>
        <dbReference type="Proteomes" id="UP000230750"/>
    </source>
</evidence>
<dbReference type="InterPro" id="IPR043128">
    <property type="entry name" value="Rev_trsase/Diguanyl_cyclase"/>
</dbReference>
<dbReference type="AlphaFoldDB" id="A0A2G8JDW4"/>
<dbReference type="FunFam" id="3.30.70.270:FF:000026">
    <property type="entry name" value="Transposon Ty3-G Gag-Pol polyprotein"/>
    <property type="match status" value="1"/>
</dbReference>
<accession>A0A2G8JDW4</accession>
<dbReference type="Proteomes" id="UP000230750">
    <property type="component" value="Unassembled WGS sequence"/>
</dbReference>
<reference evidence="3 4" key="1">
    <citation type="journal article" date="2017" name="PLoS Biol.">
        <title>The sea cucumber genome provides insights into morphological evolution and visceral regeneration.</title>
        <authorList>
            <person name="Zhang X."/>
            <person name="Sun L."/>
            <person name="Yuan J."/>
            <person name="Sun Y."/>
            <person name="Gao Y."/>
            <person name="Zhang L."/>
            <person name="Li S."/>
            <person name="Dai H."/>
            <person name="Hamel J.F."/>
            <person name="Liu C."/>
            <person name="Yu Y."/>
            <person name="Liu S."/>
            <person name="Lin W."/>
            <person name="Guo K."/>
            <person name="Jin S."/>
            <person name="Xu P."/>
            <person name="Storey K.B."/>
            <person name="Huan P."/>
            <person name="Zhang T."/>
            <person name="Zhou Y."/>
            <person name="Zhang J."/>
            <person name="Lin C."/>
            <person name="Li X."/>
            <person name="Xing L."/>
            <person name="Huo D."/>
            <person name="Sun M."/>
            <person name="Wang L."/>
            <person name="Mercier A."/>
            <person name="Li F."/>
            <person name="Yang H."/>
            <person name="Xiang J."/>
        </authorList>
    </citation>
    <scope>NUCLEOTIDE SEQUENCE [LARGE SCALE GENOMIC DNA]</scope>
    <source>
        <strain evidence="3">Shaxun</strain>
        <tissue evidence="3">Muscle</tissue>
    </source>
</reference>
<dbReference type="Gene3D" id="3.30.70.270">
    <property type="match status" value="2"/>
</dbReference>
<name>A0A2G8JDW4_STIJA</name>
<dbReference type="Pfam" id="PF00078">
    <property type="entry name" value="RVT_1"/>
    <property type="match status" value="1"/>
</dbReference>
<dbReference type="PANTHER" id="PTHR37984">
    <property type="entry name" value="PROTEIN CBG26694"/>
    <property type="match status" value="1"/>
</dbReference>
<dbReference type="Gene3D" id="3.10.10.10">
    <property type="entry name" value="HIV Type 1 Reverse Transcriptase, subunit A, domain 1"/>
    <property type="match status" value="1"/>
</dbReference>
<feature type="region of interest" description="Disordered" evidence="1">
    <location>
        <begin position="149"/>
        <end position="182"/>
    </location>
</feature>
<keyword evidence="4" id="KW-1185">Reference proteome</keyword>
<dbReference type="GO" id="GO:0003676">
    <property type="term" value="F:nucleic acid binding"/>
    <property type="evidence" value="ECO:0007669"/>
    <property type="project" value="InterPro"/>
</dbReference>
<evidence type="ECO:0000256" key="1">
    <source>
        <dbReference type="SAM" id="MobiDB-lite"/>
    </source>
</evidence>
<dbReference type="InterPro" id="IPR000477">
    <property type="entry name" value="RT_dom"/>
</dbReference>
<dbReference type="PANTHER" id="PTHR37984:SF8">
    <property type="entry name" value="CCHC-TYPE DOMAIN-CONTAINING PROTEIN"/>
    <property type="match status" value="1"/>
</dbReference>
<dbReference type="GO" id="GO:0015074">
    <property type="term" value="P:DNA integration"/>
    <property type="evidence" value="ECO:0007669"/>
    <property type="project" value="InterPro"/>
</dbReference>
<evidence type="ECO:0000313" key="3">
    <source>
        <dbReference type="EMBL" id="PIK33923.1"/>
    </source>
</evidence>